<reference evidence="1 2" key="1">
    <citation type="journal article" date="2019" name="Sci. Data">
        <title>Hybrid genome assembly and annotation of Danionella translucida.</title>
        <authorList>
            <person name="Kadobianskyi M."/>
            <person name="Schulze L."/>
            <person name="Schuelke M."/>
            <person name="Judkewitz B."/>
        </authorList>
    </citation>
    <scope>NUCLEOTIDE SEQUENCE [LARGE SCALE GENOMIC DNA]</scope>
    <source>
        <strain evidence="1 2">Bolton</strain>
    </source>
</reference>
<proteinExistence type="predicted"/>
<gene>
    <name evidence="1" type="ORF">DNTS_007035</name>
</gene>
<sequence>MASPSKMPMIGDEYKKLRDDLMLLAYSALDEAVDRQALYQKATALGTTMMRKFSSLEGEKTGLRRKLAETMQREARLQGEVDTLKATIDFLHDDKVPECGTKAIPSVEANSAAAEGEREEIPSTSNKEFEITVAELPSAAISSAKKVG</sequence>
<dbReference type="OrthoDB" id="8983943at2759"/>
<accession>A0A553QAP7</accession>
<evidence type="ECO:0000313" key="1">
    <source>
        <dbReference type="EMBL" id="TRY86987.1"/>
    </source>
</evidence>
<keyword evidence="2" id="KW-1185">Reference proteome</keyword>
<dbReference type="EMBL" id="SRMA01026164">
    <property type="protein sequence ID" value="TRY86987.1"/>
    <property type="molecule type" value="Genomic_DNA"/>
</dbReference>
<evidence type="ECO:0000313" key="2">
    <source>
        <dbReference type="Proteomes" id="UP000316079"/>
    </source>
</evidence>
<protein>
    <submittedName>
        <fullName evidence="1">Uncharacterized protein</fullName>
    </submittedName>
</protein>
<dbReference type="Proteomes" id="UP000316079">
    <property type="component" value="Unassembled WGS sequence"/>
</dbReference>
<organism evidence="1 2">
    <name type="scientific">Danionella cerebrum</name>
    <dbReference type="NCBI Taxonomy" id="2873325"/>
    <lineage>
        <taxon>Eukaryota</taxon>
        <taxon>Metazoa</taxon>
        <taxon>Chordata</taxon>
        <taxon>Craniata</taxon>
        <taxon>Vertebrata</taxon>
        <taxon>Euteleostomi</taxon>
        <taxon>Actinopterygii</taxon>
        <taxon>Neopterygii</taxon>
        <taxon>Teleostei</taxon>
        <taxon>Ostariophysi</taxon>
        <taxon>Cypriniformes</taxon>
        <taxon>Danionidae</taxon>
        <taxon>Danioninae</taxon>
        <taxon>Danionella</taxon>
    </lineage>
</organism>
<feature type="non-terminal residue" evidence="1">
    <location>
        <position position="148"/>
    </location>
</feature>
<dbReference type="AlphaFoldDB" id="A0A553QAP7"/>
<name>A0A553QAP7_9TELE</name>
<comment type="caution">
    <text evidence="1">The sequence shown here is derived from an EMBL/GenBank/DDBJ whole genome shotgun (WGS) entry which is preliminary data.</text>
</comment>